<gene>
    <name evidence="3" type="ORF">V5O48_004993</name>
</gene>
<evidence type="ECO:0000259" key="2">
    <source>
        <dbReference type="Pfam" id="PF12937"/>
    </source>
</evidence>
<protein>
    <recommendedName>
        <fullName evidence="2">F-box domain-containing protein</fullName>
    </recommendedName>
</protein>
<feature type="coiled-coil region" evidence="1">
    <location>
        <begin position="39"/>
        <end position="66"/>
    </location>
</feature>
<keyword evidence="1" id="KW-0175">Coiled coil</keyword>
<dbReference type="InterPro" id="IPR001810">
    <property type="entry name" value="F-box_dom"/>
</dbReference>
<evidence type="ECO:0000313" key="3">
    <source>
        <dbReference type="EMBL" id="KAL0576983.1"/>
    </source>
</evidence>
<accession>A0ABR3FNK2</accession>
<proteinExistence type="predicted"/>
<dbReference type="Pfam" id="PF12937">
    <property type="entry name" value="F-box-like"/>
    <property type="match status" value="1"/>
</dbReference>
<evidence type="ECO:0000313" key="4">
    <source>
        <dbReference type="Proteomes" id="UP001465976"/>
    </source>
</evidence>
<name>A0ABR3FNK2_9AGAR</name>
<dbReference type="InterPro" id="IPR032675">
    <property type="entry name" value="LRR_dom_sf"/>
</dbReference>
<sequence length="533" mass="60012">MTSNFELPRSNRLLPKLKKLSRGPWSLTSHDRQVVSQYLQDAAKDLESYQVEVNKLKATILTLEAIQTGLRQTTEKYQAFLAPIRRLPDDILLEIFGHYCQTNELRSGRLPAASTLASVCHHWRQATISAPTLWSSFSIDFGDWVDTSNGADIISDLTIFFLERSQSSALRIKIHFPYDPGDPPIDFDWATTMDIIYASSSRWRSFEMRWCPEYLAQSEAGPLQLPNLRHLTLHTFVPWGPEIGTGILDRFMECPSLGSVNLDLEGTESRLRLPWTQLEAIELQGCESRPAFSVLSRSRPQKVTLVNIDDKQRPYDGDGVVLNTVTSLSMQSDYWGPREADVTLLQHLTLPSLSSLEIDNLLNEMPQERVQGAIHLNQFITRSACSITTLRLRSVAFTDTEILCLLRLTPALKSLEIAEYKGEAPNRIVTNNFSKHLFVGQEGTDASHMTFLPVLGELKLSIHANGLDELALSDALASRWKPSSRRLRSVEIVLIAGERSPEGPLSVLQCFKDVGLRFVLSHTSKPRPHTLPR</sequence>
<keyword evidence="4" id="KW-1185">Reference proteome</keyword>
<organism evidence="3 4">
    <name type="scientific">Marasmius crinis-equi</name>
    <dbReference type="NCBI Taxonomy" id="585013"/>
    <lineage>
        <taxon>Eukaryota</taxon>
        <taxon>Fungi</taxon>
        <taxon>Dikarya</taxon>
        <taxon>Basidiomycota</taxon>
        <taxon>Agaricomycotina</taxon>
        <taxon>Agaricomycetes</taxon>
        <taxon>Agaricomycetidae</taxon>
        <taxon>Agaricales</taxon>
        <taxon>Marasmiineae</taxon>
        <taxon>Marasmiaceae</taxon>
        <taxon>Marasmius</taxon>
    </lineage>
</organism>
<feature type="domain" description="F-box" evidence="2">
    <location>
        <begin position="84"/>
        <end position="138"/>
    </location>
</feature>
<dbReference type="EMBL" id="JBAHYK010000185">
    <property type="protein sequence ID" value="KAL0576983.1"/>
    <property type="molecule type" value="Genomic_DNA"/>
</dbReference>
<dbReference type="Proteomes" id="UP001465976">
    <property type="component" value="Unassembled WGS sequence"/>
</dbReference>
<dbReference type="Gene3D" id="3.80.10.10">
    <property type="entry name" value="Ribonuclease Inhibitor"/>
    <property type="match status" value="1"/>
</dbReference>
<dbReference type="SUPFAM" id="SSF81383">
    <property type="entry name" value="F-box domain"/>
    <property type="match status" value="1"/>
</dbReference>
<reference evidence="3 4" key="1">
    <citation type="submission" date="2024-02" db="EMBL/GenBank/DDBJ databases">
        <title>A draft genome for the cacao thread blight pathogen Marasmius crinis-equi.</title>
        <authorList>
            <person name="Cohen S.P."/>
            <person name="Baruah I.K."/>
            <person name="Amoako-Attah I."/>
            <person name="Bukari Y."/>
            <person name="Meinhardt L.W."/>
            <person name="Bailey B.A."/>
        </authorList>
    </citation>
    <scope>NUCLEOTIDE SEQUENCE [LARGE SCALE GENOMIC DNA]</scope>
    <source>
        <strain evidence="3 4">GH-76</strain>
    </source>
</reference>
<evidence type="ECO:0000256" key="1">
    <source>
        <dbReference type="SAM" id="Coils"/>
    </source>
</evidence>
<dbReference type="InterPro" id="IPR036047">
    <property type="entry name" value="F-box-like_dom_sf"/>
</dbReference>
<dbReference type="Gene3D" id="1.20.1280.50">
    <property type="match status" value="1"/>
</dbReference>
<comment type="caution">
    <text evidence="3">The sequence shown here is derived from an EMBL/GenBank/DDBJ whole genome shotgun (WGS) entry which is preliminary data.</text>
</comment>